<feature type="domain" description="PAS" evidence="5">
    <location>
        <begin position="124"/>
        <end position="158"/>
    </location>
</feature>
<proteinExistence type="predicted"/>
<dbReference type="CDD" id="cd00130">
    <property type="entry name" value="PAS"/>
    <property type="match status" value="2"/>
</dbReference>
<evidence type="ECO:0000256" key="4">
    <source>
        <dbReference type="SAM" id="MobiDB-lite"/>
    </source>
</evidence>
<dbReference type="SMART" id="SM00091">
    <property type="entry name" value="PAS"/>
    <property type="match status" value="3"/>
</dbReference>
<reference evidence="6" key="1">
    <citation type="submission" date="2022-07" db="EMBL/GenBank/DDBJ databases">
        <title>The genome of Lyophyllum shimeji provides insight into the initial evolution of ectomycorrhizal fungal genome.</title>
        <authorList>
            <person name="Kobayashi Y."/>
            <person name="Shibata T."/>
            <person name="Hirakawa H."/>
            <person name="Shigenobu S."/>
            <person name="Nishiyama T."/>
            <person name="Yamada A."/>
            <person name="Hasebe M."/>
            <person name="Kawaguchi M."/>
        </authorList>
    </citation>
    <scope>NUCLEOTIDE SEQUENCE</scope>
    <source>
        <strain evidence="6">AT787</strain>
    </source>
</reference>
<keyword evidence="7" id="KW-1185">Reference proteome</keyword>
<dbReference type="NCBIfam" id="TIGR00229">
    <property type="entry name" value="sensory_box"/>
    <property type="match status" value="1"/>
</dbReference>
<sequence>MPFSRYLQSDNVDQPPPVAVENNGLQFQIPSFMYSGAPTLAPGGGAEVLPFNSTWLTNSGFANTYTSPSPPLPKESLINISAPSPLGLPVYSASGFDVLSILARVATRCNPRVALGPVDMTCSFVVVDTRRHDHPIVYCSPTFCRLTGYEEHEILGRNCRFLQAPGGAVRRGEPRRFTSQQAVNTLRKACAADKEVQTSIVNFRKDGSAFINLVSVIPITGGVSGGKHELNDVVYHVGFQVDLTEQPNIILDKLRDGTYVPTEPSSLGHPSAPAAAHALHLDQPIMHRRTYTIPQLTMSPTLSALLLSTSFLRSLPVSTATTAPAPLPVSANPPAPGTTNSPLSLILLEYAPDFIHVVSLKGAFQYVAPAVTRVLGYTPSELVGKSLADLAHPEDVVPLERQLKESSTLLPSASSAAADETTAADQPHPHALGAVQARIIDVLFRARTKAGVYVWVECRGRLHVEPGKGRKAIILSGRARAMPRLCWGDVVRAAGGVAAPVQAEGEREKTARMTYREVWVQLAGRGRSAGAVVAVGAGVEDVLGYTAEELMGRRIATLVVEGAEGVCEALKEDMCVGAGKAKEGPVGEEETHTRATTMWGRLRTKAGGVVGVLMVFYRCGRNELDAKLRVAPPPVLVQIRPLDDAASSSGVDTLSNGGTSPAVTYPLDANVFEELEVSRGSSWQYELQQLRFANRRLKEEVEALEAEVAQQEKLEDAAGTQQEPSSSSATIGFEDPATAGMGISDNVYPDMSLELGMNIGGVEHTNYTVALERYAAAAGITRPPTGMRGFAATTTTNGIMPATPMGMPILRPYQDHLLPPPRAQTPARIPLEQRVRRSSVSLQPQQHQHGLYAPVPLPVGRSTALMQAMGQGSSQHLQRQPMPLQRAPSRMEQQPYSSQMQAPLRGLDPSEAVAQDWGTMRQSVKRPLER</sequence>
<dbReference type="AlphaFoldDB" id="A0A9P3UUF5"/>
<keyword evidence="3" id="KW-0157">Chromophore</keyword>
<feature type="domain" description="PAS" evidence="5">
    <location>
        <begin position="530"/>
        <end position="553"/>
    </location>
</feature>
<dbReference type="InterPro" id="IPR000014">
    <property type="entry name" value="PAS"/>
</dbReference>
<feature type="compositionally biased region" description="Polar residues" evidence="4">
    <location>
        <begin position="719"/>
        <end position="730"/>
    </location>
</feature>
<dbReference type="InterPro" id="IPR035965">
    <property type="entry name" value="PAS-like_dom_sf"/>
</dbReference>
<keyword evidence="2" id="KW-0288">FMN</keyword>
<accession>A0A9P3UUF5</accession>
<gene>
    <name evidence="6" type="ORF">LshimejAT787_2000070</name>
</gene>
<feature type="compositionally biased region" description="Polar residues" evidence="4">
    <location>
        <begin position="891"/>
        <end position="901"/>
    </location>
</feature>
<dbReference type="SUPFAM" id="SSF55785">
    <property type="entry name" value="PYP-like sensor domain (PAS domain)"/>
    <property type="match status" value="2"/>
</dbReference>
<dbReference type="PANTHER" id="PTHR47429:SF7">
    <property type="entry name" value="GATA-FACTOR"/>
    <property type="match status" value="1"/>
</dbReference>
<dbReference type="Gene3D" id="3.30.450.20">
    <property type="entry name" value="PAS domain"/>
    <property type="match status" value="2"/>
</dbReference>
<dbReference type="InterPro" id="IPR013767">
    <property type="entry name" value="PAS_fold"/>
</dbReference>
<dbReference type="EMBL" id="BRPK01000020">
    <property type="protein sequence ID" value="GLB45102.1"/>
    <property type="molecule type" value="Genomic_DNA"/>
</dbReference>
<evidence type="ECO:0000256" key="2">
    <source>
        <dbReference type="ARBA" id="ARBA00022643"/>
    </source>
</evidence>
<evidence type="ECO:0000256" key="3">
    <source>
        <dbReference type="ARBA" id="ARBA00022991"/>
    </source>
</evidence>
<dbReference type="OrthoDB" id="447251at2759"/>
<organism evidence="6 7">
    <name type="scientific">Lyophyllum shimeji</name>
    <name type="common">Hon-shimeji</name>
    <name type="synonym">Tricholoma shimeji</name>
    <dbReference type="NCBI Taxonomy" id="47721"/>
    <lineage>
        <taxon>Eukaryota</taxon>
        <taxon>Fungi</taxon>
        <taxon>Dikarya</taxon>
        <taxon>Basidiomycota</taxon>
        <taxon>Agaricomycotina</taxon>
        <taxon>Agaricomycetes</taxon>
        <taxon>Agaricomycetidae</taxon>
        <taxon>Agaricales</taxon>
        <taxon>Tricholomatineae</taxon>
        <taxon>Lyophyllaceae</taxon>
        <taxon>Lyophyllum</taxon>
    </lineage>
</organism>
<feature type="region of interest" description="Disordered" evidence="4">
    <location>
        <begin position="868"/>
        <end position="930"/>
    </location>
</feature>
<dbReference type="PROSITE" id="PS50112">
    <property type="entry name" value="PAS"/>
    <property type="match status" value="3"/>
</dbReference>
<dbReference type="Pfam" id="PF00989">
    <property type="entry name" value="PAS"/>
    <property type="match status" value="1"/>
</dbReference>
<dbReference type="GO" id="GO:0005634">
    <property type="term" value="C:nucleus"/>
    <property type="evidence" value="ECO:0007669"/>
    <property type="project" value="TreeGrafter"/>
</dbReference>
<dbReference type="Pfam" id="PF13426">
    <property type="entry name" value="PAS_9"/>
    <property type="match status" value="2"/>
</dbReference>
<dbReference type="GO" id="GO:0006355">
    <property type="term" value="P:regulation of DNA-templated transcription"/>
    <property type="evidence" value="ECO:0007669"/>
    <property type="project" value="InterPro"/>
</dbReference>
<comment type="caution">
    <text evidence="6">The sequence shown here is derived from an EMBL/GenBank/DDBJ whole genome shotgun (WGS) entry which is preliminary data.</text>
</comment>
<evidence type="ECO:0000313" key="7">
    <source>
        <dbReference type="Proteomes" id="UP001063166"/>
    </source>
</evidence>
<evidence type="ECO:0000256" key="1">
    <source>
        <dbReference type="ARBA" id="ARBA00022630"/>
    </source>
</evidence>
<name>A0A9P3UUF5_LYOSH</name>
<protein>
    <submittedName>
        <fullName evidence="6">PAS domain containing protein</fullName>
    </submittedName>
</protein>
<evidence type="ECO:0000259" key="5">
    <source>
        <dbReference type="PROSITE" id="PS50112"/>
    </source>
</evidence>
<feature type="domain" description="PAS" evidence="5">
    <location>
        <begin position="347"/>
        <end position="406"/>
    </location>
</feature>
<evidence type="ECO:0000313" key="6">
    <source>
        <dbReference type="EMBL" id="GLB45102.1"/>
    </source>
</evidence>
<keyword evidence="1" id="KW-0285">Flavoprotein</keyword>
<feature type="region of interest" description="Disordered" evidence="4">
    <location>
        <begin position="712"/>
        <end position="736"/>
    </location>
</feature>
<dbReference type="Proteomes" id="UP001063166">
    <property type="component" value="Unassembled WGS sequence"/>
</dbReference>
<dbReference type="PANTHER" id="PTHR47429">
    <property type="entry name" value="PROTEIN TWIN LOV 1"/>
    <property type="match status" value="1"/>
</dbReference>